<feature type="region of interest" description="Disordered" evidence="1">
    <location>
        <begin position="1"/>
        <end position="35"/>
    </location>
</feature>
<keyword evidence="3" id="KW-1185">Reference proteome</keyword>
<name>A0ABU6YLC1_9FABA</name>
<protein>
    <submittedName>
        <fullName evidence="2">Uncharacterized protein</fullName>
    </submittedName>
</protein>
<evidence type="ECO:0000313" key="3">
    <source>
        <dbReference type="Proteomes" id="UP001341840"/>
    </source>
</evidence>
<comment type="caution">
    <text evidence="2">The sequence shown here is derived from an EMBL/GenBank/DDBJ whole genome shotgun (WGS) entry which is preliminary data.</text>
</comment>
<feature type="compositionally biased region" description="Polar residues" evidence="1">
    <location>
        <begin position="1"/>
        <end position="10"/>
    </location>
</feature>
<accession>A0ABU6YLC1</accession>
<dbReference type="EMBL" id="JASCZI010242478">
    <property type="protein sequence ID" value="MED6211195.1"/>
    <property type="molecule type" value="Genomic_DNA"/>
</dbReference>
<reference evidence="2 3" key="1">
    <citation type="journal article" date="2023" name="Plants (Basel)">
        <title>Bridging the Gap: Combining Genomics and Transcriptomics Approaches to Understand Stylosanthes scabra, an Orphan Legume from the Brazilian Caatinga.</title>
        <authorList>
            <person name="Ferreira-Neto J.R.C."/>
            <person name="da Silva M.D."/>
            <person name="Binneck E."/>
            <person name="de Melo N.F."/>
            <person name="da Silva R.H."/>
            <person name="de Melo A.L.T.M."/>
            <person name="Pandolfi V."/>
            <person name="Bustamante F.O."/>
            <person name="Brasileiro-Vidal A.C."/>
            <person name="Benko-Iseppon A.M."/>
        </authorList>
    </citation>
    <scope>NUCLEOTIDE SEQUENCE [LARGE SCALE GENOMIC DNA]</scope>
    <source>
        <tissue evidence="2">Leaves</tissue>
    </source>
</reference>
<sequence>MDNLGNQQSRSQHRPSWQDYARQRRQNMSEEQRQQYLARRCASYRERIRRGKEIDVSNDTAGHGKHDNEARPSSRRDGAGQVAVTMELVQVTGVMAISLCVRAQVLGALGTTTERVVRPRPSDGAPVRAHLCTFGPPKGPRARAHALAIARPRDGIKG</sequence>
<organism evidence="2 3">
    <name type="scientific">Stylosanthes scabra</name>
    <dbReference type="NCBI Taxonomy" id="79078"/>
    <lineage>
        <taxon>Eukaryota</taxon>
        <taxon>Viridiplantae</taxon>
        <taxon>Streptophyta</taxon>
        <taxon>Embryophyta</taxon>
        <taxon>Tracheophyta</taxon>
        <taxon>Spermatophyta</taxon>
        <taxon>Magnoliopsida</taxon>
        <taxon>eudicotyledons</taxon>
        <taxon>Gunneridae</taxon>
        <taxon>Pentapetalae</taxon>
        <taxon>rosids</taxon>
        <taxon>fabids</taxon>
        <taxon>Fabales</taxon>
        <taxon>Fabaceae</taxon>
        <taxon>Papilionoideae</taxon>
        <taxon>50 kb inversion clade</taxon>
        <taxon>dalbergioids sensu lato</taxon>
        <taxon>Dalbergieae</taxon>
        <taxon>Pterocarpus clade</taxon>
        <taxon>Stylosanthes</taxon>
    </lineage>
</organism>
<proteinExistence type="predicted"/>
<dbReference type="Proteomes" id="UP001341840">
    <property type="component" value="Unassembled WGS sequence"/>
</dbReference>
<evidence type="ECO:0000313" key="2">
    <source>
        <dbReference type="EMBL" id="MED6211195.1"/>
    </source>
</evidence>
<feature type="compositionally biased region" description="Basic and acidic residues" evidence="1">
    <location>
        <begin position="62"/>
        <end position="78"/>
    </location>
</feature>
<feature type="region of interest" description="Disordered" evidence="1">
    <location>
        <begin position="50"/>
        <end position="80"/>
    </location>
</feature>
<gene>
    <name evidence="2" type="ORF">PIB30_071353</name>
</gene>
<evidence type="ECO:0000256" key="1">
    <source>
        <dbReference type="SAM" id="MobiDB-lite"/>
    </source>
</evidence>